<sequence length="399" mass="44017">DHHHEHRHGHRGPPLPPRRPGDRAGRPAPAPGHHPVARGRDRGRHQPGPPPGQGPGAGAALDHRLRLAGHRGAAERVRPAHHRPGRARGPLPARPLTAPRRRAAADDPRLARLGAGVPRGHRPADRPRRPRRRGGRRLRPGHPQPARLRVLRPTGHHRLGRRAHRPRLDRADAPPRPRPVVRPGRRHRRRRHRADGRPHRRPRHGAHGPGRDAPEHGDVHPHPRGAGPGHSRGAGDARRGRVLLAAPLRLRPGAEHSPADHRLLPHRLPRRAGGLAVRDVPGRRRGPRRRGGRLQPRSHDRRRHAVLAARHRGVGGPHVLGDDPGAVVAPRHRRGAGSAPHRDQHHARGVRAEVRAVGPPPLHRPPPVQRGRPRRALRRPRAARAPGRGHQGHLPHPAL</sequence>
<evidence type="ECO:0000256" key="1">
    <source>
        <dbReference type="SAM" id="MobiDB-lite"/>
    </source>
</evidence>
<feature type="non-terminal residue" evidence="2">
    <location>
        <position position="1"/>
    </location>
</feature>
<feature type="compositionally biased region" description="Basic residues" evidence="1">
    <location>
        <begin position="299"/>
        <end position="313"/>
    </location>
</feature>
<feature type="region of interest" description="Disordered" evidence="1">
    <location>
        <begin position="249"/>
        <end position="399"/>
    </location>
</feature>
<feature type="compositionally biased region" description="Basic residues" evidence="1">
    <location>
        <begin position="371"/>
        <end position="382"/>
    </location>
</feature>
<evidence type="ECO:0000313" key="2">
    <source>
        <dbReference type="EMBL" id="CAA9439821.1"/>
    </source>
</evidence>
<feature type="compositionally biased region" description="Basic and acidic residues" evidence="1">
    <location>
        <begin position="166"/>
        <end position="175"/>
    </location>
</feature>
<feature type="compositionally biased region" description="Pro residues" evidence="1">
    <location>
        <begin position="358"/>
        <end position="368"/>
    </location>
</feature>
<feature type="compositionally biased region" description="Basic residues" evidence="1">
    <location>
        <begin position="128"/>
        <end position="140"/>
    </location>
</feature>
<feature type="region of interest" description="Disordered" evidence="1">
    <location>
        <begin position="1"/>
        <end position="236"/>
    </location>
</feature>
<dbReference type="EC" id="3.3.2.9" evidence="2"/>
<feature type="non-terminal residue" evidence="2">
    <location>
        <position position="399"/>
    </location>
</feature>
<feature type="compositionally biased region" description="Basic residues" evidence="1">
    <location>
        <begin position="154"/>
        <end position="165"/>
    </location>
</feature>
<feature type="compositionally biased region" description="Basic residues" evidence="1">
    <location>
        <begin position="1"/>
        <end position="11"/>
    </location>
</feature>
<name>A0A6J4QH76_9ACTN</name>
<feature type="compositionally biased region" description="Basic and acidic residues" evidence="1">
    <location>
        <begin position="252"/>
        <end position="263"/>
    </location>
</feature>
<gene>
    <name evidence="2" type="ORF">AVDCRST_MAG35-3206</name>
</gene>
<reference evidence="2" key="1">
    <citation type="submission" date="2020-02" db="EMBL/GenBank/DDBJ databases">
        <authorList>
            <person name="Meier V. D."/>
        </authorList>
    </citation>
    <scope>NUCLEOTIDE SEQUENCE</scope>
    <source>
        <strain evidence="2">AVDCRST_MAG35</strain>
    </source>
</reference>
<feature type="compositionally biased region" description="Basic residues" evidence="1">
    <location>
        <begin position="283"/>
        <end position="292"/>
    </location>
</feature>
<dbReference type="EMBL" id="CADCUY010000602">
    <property type="protein sequence ID" value="CAA9439821.1"/>
    <property type="molecule type" value="Genomic_DNA"/>
</dbReference>
<protein>
    <submittedName>
        <fullName evidence="2">Epoxide hydrolase</fullName>
        <ecNumber evidence="2">3.3.2.9</ecNumber>
    </submittedName>
</protein>
<feature type="compositionally biased region" description="Basic residues" evidence="1">
    <location>
        <begin position="35"/>
        <end position="45"/>
    </location>
</feature>
<dbReference type="AlphaFoldDB" id="A0A6J4QH76"/>
<dbReference type="GO" id="GO:0033961">
    <property type="term" value="F:cis-stilbene-oxide hydrolase activity"/>
    <property type="evidence" value="ECO:0007669"/>
    <property type="project" value="UniProtKB-EC"/>
</dbReference>
<keyword evidence="2" id="KW-0378">Hydrolase</keyword>
<feature type="compositionally biased region" description="Low complexity" evidence="1">
    <location>
        <begin position="87"/>
        <end position="98"/>
    </location>
</feature>
<organism evidence="2">
    <name type="scientific">uncultured Quadrisphaera sp</name>
    <dbReference type="NCBI Taxonomy" id="904978"/>
    <lineage>
        <taxon>Bacteria</taxon>
        <taxon>Bacillati</taxon>
        <taxon>Actinomycetota</taxon>
        <taxon>Actinomycetes</taxon>
        <taxon>Kineosporiales</taxon>
        <taxon>Kineosporiaceae</taxon>
        <taxon>Quadrisphaera</taxon>
        <taxon>environmental samples</taxon>
    </lineage>
</organism>
<proteinExistence type="predicted"/>
<feature type="compositionally biased region" description="Basic residues" evidence="1">
    <location>
        <begin position="183"/>
        <end position="206"/>
    </location>
</feature>
<accession>A0A6J4QH76</accession>
<feature type="compositionally biased region" description="Basic and acidic residues" evidence="1">
    <location>
        <begin position="209"/>
        <end position="221"/>
    </location>
</feature>